<dbReference type="EMBL" id="MF768985">
    <property type="protein sequence ID" value="ATU84205.1"/>
    <property type="molecule type" value="Genomic_DNA"/>
</dbReference>
<accession>A0A2D3I738</accession>
<name>A0A2D3I738_9VIRU</name>
<organism evidence="1">
    <name type="scientific">White spot syndrome virus</name>
    <dbReference type="NCBI Taxonomy" id="342409"/>
    <lineage>
        <taxon>Viruses</taxon>
        <taxon>Viruses incertae sedis</taxon>
        <taxon>Naldaviricetes</taxon>
        <taxon>Nimaviridae</taxon>
        <taxon>Whispovirus</taxon>
    </lineage>
</organism>
<sequence>MSFRQIFHACHPRQYRMRVVECCPRSTFSLSSIFCSTDWCVGLIFRFGSSVFREYICSIFS</sequence>
<proteinExistence type="predicted"/>
<dbReference type="Proteomes" id="UP000267516">
    <property type="component" value="Segment"/>
</dbReference>
<protein>
    <submittedName>
        <fullName evidence="1">ORF1254</fullName>
    </submittedName>
</protein>
<reference evidence="1" key="1">
    <citation type="journal article" date="2018" name="Aquaculture">
        <title>Complete genome sequence of a white spot syndrome virus associated with a disease incursion in Australia.</title>
        <authorList>
            <person name="Oakey J."/>
            <person name="Smith C.S."/>
        </authorList>
    </citation>
    <scope>NUCLEOTIDE SEQUENCE [LARGE SCALE GENOMIC DNA]</scope>
    <source>
        <strain evidence="1">WSSV-AU</strain>
    </source>
</reference>
<evidence type="ECO:0000313" key="1">
    <source>
        <dbReference type="EMBL" id="ATU84205.1"/>
    </source>
</evidence>